<accession>A0A7S1B6N5</accession>
<dbReference type="PANTHER" id="PTHR43821">
    <property type="entry name" value="NAD(P)H NITROREDUCTASE YDJA-RELATED"/>
    <property type="match status" value="1"/>
</dbReference>
<evidence type="ECO:0000259" key="8">
    <source>
        <dbReference type="Pfam" id="PF00881"/>
    </source>
</evidence>
<dbReference type="SUPFAM" id="SSF55469">
    <property type="entry name" value="FMN-dependent nitroreductase-like"/>
    <property type="match status" value="1"/>
</dbReference>
<evidence type="ECO:0000256" key="4">
    <source>
        <dbReference type="ARBA" id="ARBA00022643"/>
    </source>
</evidence>
<sequence length="193" mass="22188">MVTRSIFPRQYTGKKIPDDNIQIMLEAAKWAPSHHLTEPWYFVVFSSEESRLQLGKFLSEQYKIESKKSGKYSEKKYQKKITNMKQSSHVIAICVRPESKAKETEEIASVSMAVQNMHLVATSFGIGSYWSSASVYDIEHKKNRSIVNSVAIKNFLGLSTESFCLGWFCVGDFDGRWPEGRRKSIDDKVMWKD</sequence>
<evidence type="ECO:0000256" key="3">
    <source>
        <dbReference type="ARBA" id="ARBA00022630"/>
    </source>
</evidence>
<evidence type="ECO:0000256" key="6">
    <source>
        <dbReference type="ARBA" id="ARBA00023002"/>
    </source>
</evidence>
<dbReference type="InterPro" id="IPR000415">
    <property type="entry name" value="Nitroreductase-like"/>
</dbReference>
<dbReference type="InterPro" id="IPR052530">
    <property type="entry name" value="NAD(P)H_nitroreductase"/>
</dbReference>
<proteinExistence type="inferred from homology"/>
<dbReference type="PANTHER" id="PTHR43821:SF1">
    <property type="entry name" value="NAD(P)H NITROREDUCTASE YDJA-RELATED"/>
    <property type="match status" value="1"/>
</dbReference>
<keyword evidence="6" id="KW-0560">Oxidoreductase</keyword>
<dbReference type="AlphaFoldDB" id="A0A7S1B6N5"/>
<gene>
    <name evidence="9" type="ORF">CHYS00102_LOCUS3955</name>
</gene>
<keyword evidence="5" id="KW-0521">NADP</keyword>
<dbReference type="InterPro" id="IPR029479">
    <property type="entry name" value="Nitroreductase"/>
</dbReference>
<dbReference type="CDD" id="cd02135">
    <property type="entry name" value="YdjA-like"/>
    <property type="match status" value="1"/>
</dbReference>
<keyword evidence="3" id="KW-0285">Flavoprotein</keyword>
<evidence type="ECO:0000256" key="5">
    <source>
        <dbReference type="ARBA" id="ARBA00022857"/>
    </source>
</evidence>
<dbReference type="Gene3D" id="3.40.109.10">
    <property type="entry name" value="NADH Oxidase"/>
    <property type="match status" value="1"/>
</dbReference>
<reference evidence="9" key="1">
    <citation type="submission" date="2021-01" db="EMBL/GenBank/DDBJ databases">
        <authorList>
            <person name="Corre E."/>
            <person name="Pelletier E."/>
            <person name="Niang G."/>
            <person name="Scheremetjew M."/>
            <person name="Finn R."/>
            <person name="Kale V."/>
            <person name="Holt S."/>
            <person name="Cochrane G."/>
            <person name="Meng A."/>
            <person name="Brown T."/>
            <person name="Cohen L."/>
        </authorList>
    </citation>
    <scope>NUCLEOTIDE SEQUENCE</scope>
    <source>
        <strain evidence="9">308</strain>
    </source>
</reference>
<organism evidence="9">
    <name type="scientific">Corethron hystrix</name>
    <dbReference type="NCBI Taxonomy" id="216773"/>
    <lineage>
        <taxon>Eukaryota</taxon>
        <taxon>Sar</taxon>
        <taxon>Stramenopiles</taxon>
        <taxon>Ochrophyta</taxon>
        <taxon>Bacillariophyta</taxon>
        <taxon>Coscinodiscophyceae</taxon>
        <taxon>Corethrophycidae</taxon>
        <taxon>Corethrales</taxon>
        <taxon>Corethraceae</taxon>
        <taxon>Corethron</taxon>
    </lineage>
</organism>
<evidence type="ECO:0000256" key="2">
    <source>
        <dbReference type="ARBA" id="ARBA00007118"/>
    </source>
</evidence>
<comment type="cofactor">
    <cofactor evidence="1">
        <name>FMN</name>
        <dbReference type="ChEBI" id="CHEBI:58210"/>
    </cofactor>
</comment>
<keyword evidence="4" id="KW-0288">FMN</keyword>
<feature type="domain" description="Nitroreductase" evidence="8">
    <location>
        <begin position="4"/>
        <end position="171"/>
    </location>
</feature>
<dbReference type="GO" id="GO:0016491">
    <property type="term" value="F:oxidoreductase activity"/>
    <property type="evidence" value="ECO:0007669"/>
    <property type="project" value="UniProtKB-KW"/>
</dbReference>
<dbReference type="InterPro" id="IPR026021">
    <property type="entry name" value="YdjA-like"/>
</dbReference>
<evidence type="ECO:0000313" key="9">
    <source>
        <dbReference type="EMBL" id="CAD8876777.1"/>
    </source>
</evidence>
<dbReference type="EMBL" id="HBFR01005591">
    <property type="protein sequence ID" value="CAD8876777.1"/>
    <property type="molecule type" value="Transcribed_RNA"/>
</dbReference>
<evidence type="ECO:0000256" key="7">
    <source>
        <dbReference type="ARBA" id="ARBA00023027"/>
    </source>
</evidence>
<comment type="similarity">
    <text evidence="2">Belongs to the nitroreductase family.</text>
</comment>
<evidence type="ECO:0000256" key="1">
    <source>
        <dbReference type="ARBA" id="ARBA00001917"/>
    </source>
</evidence>
<protein>
    <recommendedName>
        <fullName evidence="8">Nitroreductase domain-containing protein</fullName>
    </recommendedName>
</protein>
<keyword evidence="7" id="KW-0520">NAD</keyword>
<name>A0A7S1B6N5_9STRA</name>
<dbReference type="Pfam" id="PF00881">
    <property type="entry name" value="Nitroreductase"/>
    <property type="match status" value="1"/>
</dbReference>